<gene>
    <name evidence="8" type="ORF">JIN81_08370</name>
</gene>
<dbReference type="InterPro" id="IPR051151">
    <property type="entry name" value="Group_II_Decarboxylase"/>
</dbReference>
<keyword evidence="3" id="KW-0210">Decarboxylase</keyword>
<dbReference type="AlphaFoldDB" id="A0A934RED5"/>
<name>A0A934RED5_9BACT</name>
<dbReference type="NCBIfam" id="NF002748">
    <property type="entry name" value="PRK02769.1"/>
    <property type="match status" value="1"/>
</dbReference>
<keyword evidence="4 6" id="KW-0663">Pyridoxal phosphate</keyword>
<evidence type="ECO:0000256" key="4">
    <source>
        <dbReference type="ARBA" id="ARBA00022898"/>
    </source>
</evidence>
<comment type="caution">
    <text evidence="8">The sequence shown here is derived from an EMBL/GenBank/DDBJ whole genome shotgun (WGS) entry which is preliminary data.</text>
</comment>
<evidence type="ECO:0000256" key="3">
    <source>
        <dbReference type="ARBA" id="ARBA00022793"/>
    </source>
</evidence>
<evidence type="ECO:0000256" key="7">
    <source>
        <dbReference type="RuleBase" id="RU000382"/>
    </source>
</evidence>
<dbReference type="GO" id="GO:0030170">
    <property type="term" value="F:pyridoxal phosphate binding"/>
    <property type="evidence" value="ECO:0007669"/>
    <property type="project" value="InterPro"/>
</dbReference>
<dbReference type="EC" id="4.1.1.22" evidence="8"/>
<accession>A0A934RED5</accession>
<keyword evidence="5 7" id="KW-0456">Lyase</keyword>
<dbReference type="InterPro" id="IPR002129">
    <property type="entry name" value="PyrdxlP-dep_de-COase"/>
</dbReference>
<dbReference type="PANTHER" id="PTHR46101:SF2">
    <property type="entry name" value="SERINE DECARBOXYLASE"/>
    <property type="match status" value="1"/>
</dbReference>
<dbReference type="EMBL" id="JAENII010000005">
    <property type="protein sequence ID" value="MBK1827031.1"/>
    <property type="molecule type" value="Genomic_DNA"/>
</dbReference>
<dbReference type="GO" id="GO:0004398">
    <property type="term" value="F:histidine decarboxylase activity"/>
    <property type="evidence" value="ECO:0007669"/>
    <property type="project" value="UniProtKB-EC"/>
</dbReference>
<dbReference type="Proteomes" id="UP000658278">
    <property type="component" value="Unassembled WGS sequence"/>
</dbReference>
<dbReference type="Gene3D" id="3.40.640.10">
    <property type="entry name" value="Type I PLP-dependent aspartate aminotransferase-like (Major domain)"/>
    <property type="match status" value="1"/>
</dbReference>
<feature type="modified residue" description="N6-(pyridoxal phosphate)lysine" evidence="6">
    <location>
        <position position="247"/>
    </location>
</feature>
<evidence type="ECO:0000256" key="1">
    <source>
        <dbReference type="ARBA" id="ARBA00001933"/>
    </source>
</evidence>
<dbReference type="InterPro" id="IPR015421">
    <property type="entry name" value="PyrdxlP-dep_Trfase_major"/>
</dbReference>
<comment type="cofactor">
    <cofactor evidence="1 6 7">
        <name>pyridoxal 5'-phosphate</name>
        <dbReference type="ChEBI" id="CHEBI:597326"/>
    </cofactor>
</comment>
<keyword evidence="9" id="KW-1185">Reference proteome</keyword>
<protein>
    <submittedName>
        <fullName evidence="8">Histidine decarboxylase</fullName>
        <ecNumber evidence="8">4.1.1.22</ecNumber>
    </submittedName>
</protein>
<dbReference type="SUPFAM" id="SSF53383">
    <property type="entry name" value="PLP-dependent transferases"/>
    <property type="match status" value="1"/>
</dbReference>
<proteinExistence type="inferred from homology"/>
<evidence type="ECO:0000256" key="2">
    <source>
        <dbReference type="ARBA" id="ARBA00009533"/>
    </source>
</evidence>
<evidence type="ECO:0000313" key="8">
    <source>
        <dbReference type="EMBL" id="MBK1827031.1"/>
    </source>
</evidence>
<evidence type="ECO:0000256" key="5">
    <source>
        <dbReference type="ARBA" id="ARBA00023239"/>
    </source>
</evidence>
<reference evidence="8" key="1">
    <citation type="submission" date="2021-01" db="EMBL/GenBank/DDBJ databases">
        <title>Modified the classification status of verrucomicrobia.</title>
        <authorList>
            <person name="Feng X."/>
        </authorList>
    </citation>
    <scope>NUCLEOTIDE SEQUENCE</scope>
    <source>
        <strain evidence="8">KCTC 22201</strain>
    </source>
</reference>
<evidence type="ECO:0000313" key="9">
    <source>
        <dbReference type="Proteomes" id="UP000658278"/>
    </source>
</evidence>
<dbReference type="GO" id="GO:0019752">
    <property type="term" value="P:carboxylic acid metabolic process"/>
    <property type="evidence" value="ECO:0007669"/>
    <property type="project" value="InterPro"/>
</dbReference>
<dbReference type="InterPro" id="IPR015424">
    <property type="entry name" value="PyrdxlP-dep_Trfase"/>
</dbReference>
<evidence type="ECO:0000256" key="6">
    <source>
        <dbReference type="PIRSR" id="PIRSR602129-50"/>
    </source>
</evidence>
<comment type="similarity">
    <text evidence="2 7">Belongs to the group II decarboxylase family.</text>
</comment>
<organism evidence="8 9">
    <name type="scientific">Haloferula rosea</name>
    <dbReference type="NCBI Taxonomy" id="490093"/>
    <lineage>
        <taxon>Bacteria</taxon>
        <taxon>Pseudomonadati</taxon>
        <taxon>Verrucomicrobiota</taxon>
        <taxon>Verrucomicrobiia</taxon>
        <taxon>Verrucomicrobiales</taxon>
        <taxon>Verrucomicrobiaceae</taxon>
        <taxon>Haloferula</taxon>
    </lineage>
</organism>
<dbReference type="PANTHER" id="PTHR46101">
    <property type="match status" value="1"/>
</dbReference>
<dbReference type="Pfam" id="PF00282">
    <property type="entry name" value="Pyridoxal_deC"/>
    <property type="match status" value="1"/>
</dbReference>
<sequence length="391" mass="43959">MMTNTRADKACRSMPSMLSEGIDFARLDQAQSRFTEASKSFLGYPTNLKFDYSDLAPFLAFALNNVGDPFQSSHTQLNTLDFEREVIDAFAWMTGADEDDYWGYVTSGGTEGNMYGLYLARELHPEGMVYFSEHTHYSVPKILRLQHTPSIMLKAQNNGEMDYDDLRESLKINRHRPPIIFANIGTTMTGAIDNLDRIQDILKDLAIPRSYIHADAALHGMGLAFMENPPPWNFKAGIDSISVSGHKWLGCPLPCGMAMARRQHVDRIARAVEYVGVNDTTITGSRNAHAPLMLWYALRKLGEPGLRATVTASLRISDYAIAAFKARGVSAWRNENSPIVVFPRPSHDLIKRWSLAPDREIAHIVCLAHVEEQTIDRFVTDYCADMNRNHS</sequence>